<feature type="domain" description="Beta-ketoacyl-[acyl-carrier-protein] synthase III C-terminal" evidence="10">
    <location>
        <begin position="238"/>
        <end position="326"/>
    </location>
</feature>
<dbReference type="InterPro" id="IPR013751">
    <property type="entry name" value="ACP_syn_III_N"/>
</dbReference>
<evidence type="ECO:0000256" key="2">
    <source>
        <dbReference type="ARBA" id="ARBA00008642"/>
    </source>
</evidence>
<dbReference type="NCBIfam" id="NF006829">
    <property type="entry name" value="PRK09352.1"/>
    <property type="match status" value="1"/>
</dbReference>
<dbReference type="PANTHER" id="PTHR34069:SF2">
    <property type="entry name" value="BETA-KETOACYL-[ACYL-CARRIER-PROTEIN] SYNTHASE III"/>
    <property type="match status" value="1"/>
</dbReference>
<dbReference type="PANTHER" id="PTHR34069">
    <property type="entry name" value="3-OXOACYL-[ACYL-CARRIER-PROTEIN] SYNTHASE 3"/>
    <property type="match status" value="1"/>
</dbReference>
<keyword evidence="9" id="KW-0012">Acyltransferase</keyword>
<evidence type="ECO:0000256" key="4">
    <source>
        <dbReference type="ARBA" id="ARBA00022516"/>
    </source>
</evidence>
<sequence>MQFGIIGTGSYLPSTVVSNDTLVERLDVAADWIVDRTGIRERRRALDTEATSDCATAAAREALAAAGITADDLDFIVVGTSTPDHPQPATAVLVQRDIAAHRAAAFDVNAVCTSFIYSLDVARGLLGADSRTRYALVIGADVYSRQLDYTDRRTCVLFGDGAGAVVLGPVPAGHGMLTSRMVSDGRLHDLVRVPAGGSRLACDENARACGDQYFKMRGRDVRTYVEEIFPALLDELLKDGGLEAGDLDLVIPHQANGVLLDQVAADFGLRPDQLHHTYPRYGNTGAASVPVTLDDAVRSGRLRGAGYVVLIGFGGGMTAGASLHRWAADRHEHAGLRDG</sequence>
<dbReference type="GO" id="GO:0006633">
    <property type="term" value="P:fatty acid biosynthetic process"/>
    <property type="evidence" value="ECO:0007669"/>
    <property type="project" value="UniProtKB-KW"/>
</dbReference>
<proteinExistence type="inferred from homology"/>
<organism evidence="12 13">
    <name type="scientific">Micromonospora endolithica</name>
    <dbReference type="NCBI Taxonomy" id="230091"/>
    <lineage>
        <taxon>Bacteria</taxon>
        <taxon>Bacillati</taxon>
        <taxon>Actinomycetota</taxon>
        <taxon>Actinomycetes</taxon>
        <taxon>Micromonosporales</taxon>
        <taxon>Micromonosporaceae</taxon>
        <taxon>Micromonospora</taxon>
    </lineage>
</organism>
<dbReference type="Gene3D" id="3.40.47.10">
    <property type="match status" value="1"/>
</dbReference>
<keyword evidence="3" id="KW-0963">Cytoplasm</keyword>
<gene>
    <name evidence="12" type="ORF">D7223_13905</name>
</gene>
<dbReference type="SUPFAM" id="SSF53901">
    <property type="entry name" value="Thiolase-like"/>
    <property type="match status" value="1"/>
</dbReference>
<dbReference type="GO" id="GO:0044550">
    <property type="term" value="P:secondary metabolite biosynthetic process"/>
    <property type="evidence" value="ECO:0007669"/>
    <property type="project" value="TreeGrafter"/>
</dbReference>
<dbReference type="GO" id="GO:0004315">
    <property type="term" value="F:3-oxoacyl-[acyl-carrier-protein] synthase activity"/>
    <property type="evidence" value="ECO:0007669"/>
    <property type="project" value="InterPro"/>
</dbReference>
<keyword evidence="8" id="KW-0275">Fatty acid biosynthesis</keyword>
<accession>A0A3A9ZKU6</accession>
<evidence type="ECO:0000256" key="6">
    <source>
        <dbReference type="ARBA" id="ARBA00022832"/>
    </source>
</evidence>
<dbReference type="InterPro" id="IPR013747">
    <property type="entry name" value="ACP_syn_III_C"/>
</dbReference>
<protein>
    <submittedName>
        <fullName evidence="12">Ketoacyl-ACP synthase III</fullName>
    </submittedName>
</protein>
<evidence type="ECO:0000259" key="11">
    <source>
        <dbReference type="Pfam" id="PF08545"/>
    </source>
</evidence>
<comment type="similarity">
    <text evidence="2">Belongs to the thiolase-like superfamily. FabH family.</text>
</comment>
<dbReference type="NCBIfam" id="TIGR00747">
    <property type="entry name" value="fabH"/>
    <property type="match status" value="1"/>
</dbReference>
<reference evidence="12 13" key="1">
    <citation type="journal article" date="2004" name="Syst. Appl. Microbiol.">
        <title>Cryptoendolithic actinomycetes from antarctic sandstone rock samples: Micromonospora endolithica sp. nov. and two isolates related to Micromonospora coerulea Jensen 1932.</title>
        <authorList>
            <person name="Hirsch P."/>
            <person name="Mevs U."/>
            <person name="Kroppenstedt R.M."/>
            <person name="Schumann P."/>
            <person name="Stackebrandt E."/>
        </authorList>
    </citation>
    <scope>NUCLEOTIDE SEQUENCE [LARGE SCALE GENOMIC DNA]</scope>
    <source>
        <strain evidence="12 13">JCM 12677</strain>
    </source>
</reference>
<name>A0A3A9ZKU6_9ACTN</name>
<feature type="domain" description="Beta-ketoacyl-[acyl-carrier-protein] synthase III N-terminal" evidence="11">
    <location>
        <begin position="106"/>
        <end position="185"/>
    </location>
</feature>
<dbReference type="AlphaFoldDB" id="A0A3A9ZKU6"/>
<evidence type="ECO:0000256" key="9">
    <source>
        <dbReference type="ARBA" id="ARBA00023315"/>
    </source>
</evidence>
<keyword evidence="7" id="KW-0443">Lipid metabolism</keyword>
<dbReference type="CDD" id="cd00830">
    <property type="entry name" value="KAS_III"/>
    <property type="match status" value="1"/>
</dbReference>
<keyword evidence="6" id="KW-0276">Fatty acid metabolism</keyword>
<evidence type="ECO:0000256" key="3">
    <source>
        <dbReference type="ARBA" id="ARBA00022490"/>
    </source>
</evidence>
<dbReference type="Pfam" id="PF08541">
    <property type="entry name" value="ACP_syn_III_C"/>
    <property type="match status" value="1"/>
</dbReference>
<keyword evidence="4" id="KW-0444">Lipid biosynthesis</keyword>
<dbReference type="InterPro" id="IPR016039">
    <property type="entry name" value="Thiolase-like"/>
</dbReference>
<keyword evidence="5" id="KW-0808">Transferase</keyword>
<dbReference type="OrthoDB" id="9815506at2"/>
<evidence type="ECO:0000256" key="8">
    <source>
        <dbReference type="ARBA" id="ARBA00023160"/>
    </source>
</evidence>
<keyword evidence="13" id="KW-1185">Reference proteome</keyword>
<dbReference type="Proteomes" id="UP000281726">
    <property type="component" value="Unassembled WGS sequence"/>
</dbReference>
<evidence type="ECO:0000256" key="5">
    <source>
        <dbReference type="ARBA" id="ARBA00022679"/>
    </source>
</evidence>
<dbReference type="Pfam" id="PF08545">
    <property type="entry name" value="ACP_syn_III"/>
    <property type="match status" value="1"/>
</dbReference>
<dbReference type="InterPro" id="IPR004655">
    <property type="entry name" value="FabH"/>
</dbReference>
<comment type="pathway">
    <text evidence="1">Lipid metabolism.</text>
</comment>
<evidence type="ECO:0000259" key="10">
    <source>
        <dbReference type="Pfam" id="PF08541"/>
    </source>
</evidence>
<dbReference type="EMBL" id="RBAK01000004">
    <property type="protein sequence ID" value="RKN47947.1"/>
    <property type="molecule type" value="Genomic_DNA"/>
</dbReference>
<evidence type="ECO:0000313" key="13">
    <source>
        <dbReference type="Proteomes" id="UP000281726"/>
    </source>
</evidence>
<comment type="caution">
    <text evidence="12">The sequence shown here is derived from an EMBL/GenBank/DDBJ whole genome shotgun (WGS) entry which is preliminary data.</text>
</comment>
<evidence type="ECO:0000256" key="1">
    <source>
        <dbReference type="ARBA" id="ARBA00005189"/>
    </source>
</evidence>
<evidence type="ECO:0000313" key="12">
    <source>
        <dbReference type="EMBL" id="RKN47947.1"/>
    </source>
</evidence>
<dbReference type="RefSeq" id="WP_120728906.1">
    <property type="nucleotide sequence ID" value="NZ_RBAK01000004.1"/>
</dbReference>
<evidence type="ECO:0000256" key="7">
    <source>
        <dbReference type="ARBA" id="ARBA00023098"/>
    </source>
</evidence>